<evidence type="ECO:0000256" key="4">
    <source>
        <dbReference type="SAM" id="Phobius"/>
    </source>
</evidence>
<keyword evidence="2" id="KW-0442">Lipid degradation</keyword>
<accession>A0ABY3FQN0</accession>
<organism evidence="6 7">
    <name type="scientific">Bacillus paralicheniformis</name>
    <dbReference type="NCBI Taxonomy" id="1648923"/>
    <lineage>
        <taxon>Bacteria</taxon>
        <taxon>Bacillati</taxon>
        <taxon>Bacillota</taxon>
        <taxon>Bacilli</taxon>
        <taxon>Bacillales</taxon>
        <taxon>Bacillaceae</taxon>
        <taxon>Bacillus</taxon>
    </lineage>
</organism>
<feature type="domain" description="PNPLA" evidence="5">
    <location>
        <begin position="11"/>
        <end position="279"/>
    </location>
</feature>
<reference evidence="6 7" key="1">
    <citation type="submission" date="2019-06" db="EMBL/GenBank/DDBJ databases">
        <title>Genome sequence analysis of &gt;100 Bacillus licheniformis strains suggests intrinsic resistance to this species.</title>
        <authorList>
            <person name="Wels M."/>
            <person name="Siezen R.J."/>
            <person name="Johansen E."/>
            <person name="Stuer-Lauridsen B."/>
            <person name="Bjerre K."/>
            <person name="Nielsen B.K.K."/>
        </authorList>
    </citation>
    <scope>NUCLEOTIDE SEQUENCE [LARGE SCALE GENOMIC DNA]</scope>
    <source>
        <strain evidence="6 7">BAC-15381</strain>
    </source>
</reference>
<keyword evidence="7" id="KW-1185">Reference proteome</keyword>
<dbReference type="SUPFAM" id="SSF52151">
    <property type="entry name" value="FabD/lysophospholipase-like"/>
    <property type="match status" value="1"/>
</dbReference>
<comment type="caution">
    <text evidence="6">The sequence shown here is derived from an EMBL/GenBank/DDBJ whole genome shotgun (WGS) entry which is preliminary data.</text>
</comment>
<dbReference type="InterPro" id="IPR050301">
    <property type="entry name" value="NTE"/>
</dbReference>
<evidence type="ECO:0000256" key="2">
    <source>
        <dbReference type="ARBA" id="ARBA00022963"/>
    </source>
</evidence>
<feature type="transmembrane region" description="Helical" evidence="4">
    <location>
        <begin position="39"/>
        <end position="58"/>
    </location>
</feature>
<feature type="transmembrane region" description="Helical" evidence="4">
    <location>
        <begin position="497"/>
        <end position="517"/>
    </location>
</feature>
<evidence type="ECO:0000256" key="1">
    <source>
        <dbReference type="ARBA" id="ARBA00022801"/>
    </source>
</evidence>
<name>A0ABY3FQN0_9BACI</name>
<keyword evidence="4" id="KW-1133">Transmembrane helix</keyword>
<keyword evidence="3" id="KW-0443">Lipid metabolism</keyword>
<protein>
    <recommendedName>
        <fullName evidence="5">PNPLA domain-containing protein</fullName>
    </recommendedName>
</protein>
<feature type="transmembrane region" description="Helical" evidence="4">
    <location>
        <begin position="7"/>
        <end position="27"/>
    </location>
</feature>
<dbReference type="Pfam" id="PF01734">
    <property type="entry name" value="Patatin"/>
    <property type="match status" value="1"/>
</dbReference>
<dbReference type="PANTHER" id="PTHR14226:SF78">
    <property type="entry name" value="SLR0060 PROTEIN"/>
    <property type="match status" value="1"/>
</dbReference>
<feature type="transmembrane region" description="Helical" evidence="4">
    <location>
        <begin position="472"/>
        <end position="491"/>
    </location>
</feature>
<evidence type="ECO:0000313" key="7">
    <source>
        <dbReference type="Proteomes" id="UP000429980"/>
    </source>
</evidence>
<dbReference type="EMBL" id="NILF01000069">
    <property type="protein sequence ID" value="TWL33034.1"/>
    <property type="molecule type" value="Genomic_DNA"/>
</dbReference>
<keyword evidence="1" id="KW-0378">Hydrolase</keyword>
<evidence type="ECO:0000256" key="3">
    <source>
        <dbReference type="ARBA" id="ARBA00023098"/>
    </source>
</evidence>
<dbReference type="Proteomes" id="UP000429980">
    <property type="component" value="Unassembled WGS sequence"/>
</dbReference>
<dbReference type="Gene3D" id="3.40.1090.10">
    <property type="entry name" value="Cytosolic phospholipase A2 catalytic domain"/>
    <property type="match status" value="1"/>
</dbReference>
<gene>
    <name evidence="6" type="ORF">CHCC15381_1256</name>
</gene>
<proteinExistence type="predicted"/>
<evidence type="ECO:0000313" key="6">
    <source>
        <dbReference type="EMBL" id="TWL33034.1"/>
    </source>
</evidence>
<sequence>MLEDKTYKLGLALSGGGFRAGFFHIGVLSRMADIGLLRHVDLISAVSGGSIIGTLYYLRLKKLYESKKGAEVKDEDYQNMMVEIQNDFLRAVQCNIRLRTFTNPLKNLKMCLPNYSRSDYAGELFEKFMFKPVGAFCECKRCIYMHDLTINTTIKNAKIPKLLMNATVLNNGHNWVFTNSGMGEIDRDKSLLFVDGNFKLERVKSYQDLCKSNCHSRCEEQNKRKRGPCKHSCFRLGHAVAASASVPGVFVPLAISDLYEEGIRVQLADGGVHDNQGISTLLSERPKCTHFIISDASKQMESEKEPSTHIPGVVGRSASILADLVREKQISGHMKKYHRTTALLHLKKRLSIDSIPIKNQERQGCSFKGPYHTYGVNEEVQNLLSKVRTDLDSFSEVEAYSLMLDGYKMSEYEFKRSQIKDLAAKSPIKPKNYRFFEIDSWLTAEEIHPYYKRLLTASSKTLFKPFRINRGLGNIGILVAVFIGIMLMPNIEIPSNISLPTVLFILPILYVLLLKAIYTGRLRNPAIKILFKIVPAVLIALTGFIFVNMYLLVFDKLFLYFGSMQKLKRKA</sequence>
<dbReference type="PANTHER" id="PTHR14226">
    <property type="entry name" value="NEUROPATHY TARGET ESTERASE/SWISS CHEESE D.MELANOGASTER"/>
    <property type="match status" value="1"/>
</dbReference>
<dbReference type="InterPro" id="IPR016035">
    <property type="entry name" value="Acyl_Trfase/lysoPLipase"/>
</dbReference>
<keyword evidence="4" id="KW-0812">Transmembrane</keyword>
<feature type="transmembrane region" description="Helical" evidence="4">
    <location>
        <begin position="529"/>
        <end position="553"/>
    </location>
</feature>
<dbReference type="InterPro" id="IPR002641">
    <property type="entry name" value="PNPLA_dom"/>
</dbReference>
<keyword evidence="4" id="KW-0472">Membrane</keyword>
<dbReference type="RefSeq" id="WP_025812033.1">
    <property type="nucleotide sequence ID" value="NZ_CP023665.1"/>
</dbReference>
<evidence type="ECO:0000259" key="5">
    <source>
        <dbReference type="Pfam" id="PF01734"/>
    </source>
</evidence>
<dbReference type="GeneID" id="56671162"/>